<dbReference type="EMBL" id="CAEZTS010000297">
    <property type="protein sequence ID" value="CAB4599907.1"/>
    <property type="molecule type" value="Genomic_DNA"/>
</dbReference>
<evidence type="ECO:0000313" key="1">
    <source>
        <dbReference type="EMBL" id="CAB4599907.1"/>
    </source>
</evidence>
<organism evidence="1">
    <name type="scientific">freshwater metagenome</name>
    <dbReference type="NCBI Taxonomy" id="449393"/>
    <lineage>
        <taxon>unclassified sequences</taxon>
        <taxon>metagenomes</taxon>
        <taxon>ecological metagenomes</taxon>
    </lineage>
</organism>
<name>A0A6J6GFB6_9ZZZZ</name>
<gene>
    <name evidence="1" type="ORF">UFOPK1722_02145</name>
</gene>
<accession>A0A6J6GFB6</accession>
<dbReference type="Pfam" id="PF19707">
    <property type="entry name" value="DUF6204"/>
    <property type="match status" value="1"/>
</dbReference>
<sequence length="103" mass="11769">MTTHRVTVRGRFGPLSDDARSQLRRHLDEHDILLSAYTAEGTLTYDHRIDFFNLRYEITGEPDSDSAGSTGLDRAERFLSVMGWSHRGLKATVVDMSEVWRVD</sequence>
<dbReference type="AlphaFoldDB" id="A0A6J6GFB6"/>
<reference evidence="1" key="1">
    <citation type="submission" date="2020-05" db="EMBL/GenBank/DDBJ databases">
        <authorList>
            <person name="Chiriac C."/>
            <person name="Salcher M."/>
            <person name="Ghai R."/>
            <person name="Kavagutti S V."/>
        </authorList>
    </citation>
    <scope>NUCLEOTIDE SEQUENCE</scope>
</reference>
<proteinExistence type="predicted"/>
<protein>
    <submittedName>
        <fullName evidence="1">Unannotated protein</fullName>
    </submittedName>
</protein>
<dbReference type="InterPro" id="IPR045778">
    <property type="entry name" value="DUF6204"/>
</dbReference>